<keyword evidence="1" id="KW-0472">Membrane</keyword>
<gene>
    <name evidence="2" type="ORF">GCM10009433_09940</name>
</gene>
<evidence type="ECO:0000256" key="1">
    <source>
        <dbReference type="SAM" id="Phobius"/>
    </source>
</evidence>
<dbReference type="EMBL" id="BAAAGG010000005">
    <property type="protein sequence ID" value="GAA0755432.1"/>
    <property type="molecule type" value="Genomic_DNA"/>
</dbReference>
<name>A0ABP3VD80_9FLAO</name>
<protein>
    <submittedName>
        <fullName evidence="2">Uncharacterized protein</fullName>
    </submittedName>
</protein>
<keyword evidence="3" id="KW-1185">Reference proteome</keyword>
<keyword evidence="1" id="KW-1133">Transmembrane helix</keyword>
<proteinExistence type="predicted"/>
<organism evidence="2 3">
    <name type="scientific">Psychroflexus lacisalsi</name>
    <dbReference type="NCBI Taxonomy" id="503928"/>
    <lineage>
        <taxon>Bacteria</taxon>
        <taxon>Pseudomonadati</taxon>
        <taxon>Bacteroidota</taxon>
        <taxon>Flavobacteriia</taxon>
        <taxon>Flavobacteriales</taxon>
        <taxon>Flavobacteriaceae</taxon>
        <taxon>Psychroflexus</taxon>
    </lineage>
</organism>
<comment type="caution">
    <text evidence="2">The sequence shown here is derived from an EMBL/GenBank/DDBJ whole genome shotgun (WGS) entry which is preliminary data.</text>
</comment>
<dbReference type="Proteomes" id="UP001500185">
    <property type="component" value="Unassembled WGS sequence"/>
</dbReference>
<accession>A0ABP3VD80</accession>
<feature type="transmembrane region" description="Helical" evidence="1">
    <location>
        <begin position="51"/>
        <end position="71"/>
    </location>
</feature>
<sequence>MIIVVVAAKKGFLVPKQPWDFPVERKWPKIWKSNSDTGDTDQAKMSFLKAWYPYLLIAIIHVVTRIPPFGLKDFLADQQLTLNNVAGIDGLDYILKWAYLPGTIPFILVALFTQWHHKMPLKEIKKS</sequence>
<keyword evidence="1" id="KW-0812">Transmembrane</keyword>
<evidence type="ECO:0000313" key="3">
    <source>
        <dbReference type="Proteomes" id="UP001500185"/>
    </source>
</evidence>
<evidence type="ECO:0000313" key="2">
    <source>
        <dbReference type="EMBL" id="GAA0755432.1"/>
    </source>
</evidence>
<reference evidence="3" key="1">
    <citation type="journal article" date="2019" name="Int. J. Syst. Evol. Microbiol.">
        <title>The Global Catalogue of Microorganisms (GCM) 10K type strain sequencing project: providing services to taxonomists for standard genome sequencing and annotation.</title>
        <authorList>
            <consortium name="The Broad Institute Genomics Platform"/>
            <consortium name="The Broad Institute Genome Sequencing Center for Infectious Disease"/>
            <person name="Wu L."/>
            <person name="Ma J."/>
        </authorList>
    </citation>
    <scope>NUCLEOTIDE SEQUENCE [LARGE SCALE GENOMIC DNA]</scope>
    <source>
        <strain evidence="3">JCM 16231</strain>
    </source>
</reference>
<feature type="transmembrane region" description="Helical" evidence="1">
    <location>
        <begin position="97"/>
        <end position="115"/>
    </location>
</feature>